<dbReference type="Gene3D" id="1.10.287.110">
    <property type="entry name" value="DnaJ domain"/>
    <property type="match status" value="1"/>
</dbReference>
<organism evidence="4 5">
    <name type="scientific">Globodera rostochiensis</name>
    <name type="common">Golden nematode worm</name>
    <name type="synonym">Heterodera rostochiensis</name>
    <dbReference type="NCBI Taxonomy" id="31243"/>
    <lineage>
        <taxon>Eukaryota</taxon>
        <taxon>Metazoa</taxon>
        <taxon>Ecdysozoa</taxon>
        <taxon>Nematoda</taxon>
        <taxon>Chromadorea</taxon>
        <taxon>Rhabditida</taxon>
        <taxon>Tylenchina</taxon>
        <taxon>Tylenchomorpha</taxon>
        <taxon>Tylenchoidea</taxon>
        <taxon>Heteroderidae</taxon>
        <taxon>Heteroderinae</taxon>
        <taxon>Globodera</taxon>
    </lineage>
</organism>
<dbReference type="PROSITE" id="PS50076">
    <property type="entry name" value="DNAJ_2"/>
    <property type="match status" value="1"/>
</dbReference>
<dbReference type="PANTHER" id="PTHR44145:SF3">
    <property type="entry name" value="DNAJ HOMOLOG SUBFAMILY A MEMBER 3, MITOCHONDRIAL"/>
    <property type="match status" value="1"/>
</dbReference>
<accession>A0A914HBD9</accession>
<dbReference type="WBParaSite" id="Gr19_v10_g15962.t1">
    <property type="protein sequence ID" value="Gr19_v10_g15962.t1"/>
    <property type="gene ID" value="Gr19_v10_g15962"/>
</dbReference>
<dbReference type="CDD" id="cd06257">
    <property type="entry name" value="DnaJ"/>
    <property type="match status" value="1"/>
</dbReference>
<dbReference type="AlphaFoldDB" id="A0A914HBD9"/>
<protein>
    <submittedName>
        <fullName evidence="5">J domain-containing protein</fullName>
    </submittedName>
</protein>
<evidence type="ECO:0000313" key="4">
    <source>
        <dbReference type="Proteomes" id="UP000887572"/>
    </source>
</evidence>
<name>A0A914HBD9_GLORO</name>
<evidence type="ECO:0000256" key="2">
    <source>
        <dbReference type="SAM" id="Phobius"/>
    </source>
</evidence>
<dbReference type="SMART" id="SM00271">
    <property type="entry name" value="DnaJ"/>
    <property type="match status" value="1"/>
</dbReference>
<keyword evidence="2" id="KW-0472">Membrane</keyword>
<keyword evidence="2" id="KW-1133">Transmembrane helix</keyword>
<dbReference type="InterPro" id="IPR051938">
    <property type="entry name" value="Apopto_cytoskel_mod"/>
</dbReference>
<keyword evidence="4" id="KW-1185">Reference proteome</keyword>
<feature type="transmembrane region" description="Helical" evidence="2">
    <location>
        <begin position="216"/>
        <end position="234"/>
    </location>
</feature>
<sequence length="265" mass="31356">MHVCGGQRILMSLPPSSSSAALFNRFPIFSFSAFSRLRFSRGGFQEWHSLRELSTCQRKNLYKVLGVAPTASQAEIKKAYYTLSKKYHPDVAGSNVSCAQKYMEVKEAYDILRDEQKRTEHDRWLAAEEFYRQQTAAGRHGAHPFEDRQQTQNDWINKRAPRGAFAEEELQRIWRNLMRRRRQMAYEEQLRRRSEWANNGFNNKKRDWTDGDQTQLVGQIIFMYVLIGLLVSAARSFHRSVFPQTTIREEDYRRRMIDEMTRRMP</sequence>
<proteinExistence type="predicted"/>
<dbReference type="Proteomes" id="UP000887572">
    <property type="component" value="Unplaced"/>
</dbReference>
<dbReference type="PANTHER" id="PTHR44145">
    <property type="entry name" value="DNAJ HOMOLOG SUBFAMILY A MEMBER 3, MITOCHONDRIAL"/>
    <property type="match status" value="1"/>
</dbReference>
<dbReference type="SUPFAM" id="SSF46565">
    <property type="entry name" value="Chaperone J-domain"/>
    <property type="match status" value="1"/>
</dbReference>
<evidence type="ECO:0000259" key="3">
    <source>
        <dbReference type="PROSITE" id="PS50076"/>
    </source>
</evidence>
<dbReference type="InterPro" id="IPR001623">
    <property type="entry name" value="DnaJ_domain"/>
</dbReference>
<evidence type="ECO:0000256" key="1">
    <source>
        <dbReference type="ARBA" id="ARBA00023186"/>
    </source>
</evidence>
<reference evidence="5" key="1">
    <citation type="submission" date="2022-11" db="UniProtKB">
        <authorList>
            <consortium name="WormBaseParasite"/>
        </authorList>
    </citation>
    <scope>IDENTIFICATION</scope>
</reference>
<dbReference type="Pfam" id="PF00226">
    <property type="entry name" value="DnaJ"/>
    <property type="match status" value="1"/>
</dbReference>
<feature type="domain" description="J" evidence="3">
    <location>
        <begin position="60"/>
        <end position="125"/>
    </location>
</feature>
<keyword evidence="1" id="KW-0143">Chaperone</keyword>
<keyword evidence="2" id="KW-0812">Transmembrane</keyword>
<dbReference type="PRINTS" id="PR00625">
    <property type="entry name" value="JDOMAIN"/>
</dbReference>
<evidence type="ECO:0000313" key="5">
    <source>
        <dbReference type="WBParaSite" id="Gr19_v10_g15962.t1"/>
    </source>
</evidence>
<dbReference type="InterPro" id="IPR036869">
    <property type="entry name" value="J_dom_sf"/>
</dbReference>